<dbReference type="PANTHER" id="PTHR10584">
    <property type="entry name" value="SUGAR KINASE"/>
    <property type="match status" value="1"/>
</dbReference>
<dbReference type="Pfam" id="PF00294">
    <property type="entry name" value="PfkB"/>
    <property type="match status" value="1"/>
</dbReference>
<dbReference type="InterPro" id="IPR011611">
    <property type="entry name" value="PfkB_dom"/>
</dbReference>
<dbReference type="PANTHER" id="PTHR10584:SF166">
    <property type="entry name" value="RIBOKINASE"/>
    <property type="match status" value="1"/>
</dbReference>
<sequence>MKKILAAAAVTCDLRGHVHQLPKGNEDIEPVSLSQRLGGAGTYMGRVWNGLHLPYELLACAGSGVYGDAVKQMAEKEQLPLMHESDDIQGCTYHLIDDQGRQAEMDVPGAEYSFDEDWMAYEDSKDYNSLVLADDLLSGPDADTMLETLSWLECPVFLNASAGLDKMDKDILASVLGMKPMVFLPAADLLAWAGTGSDIAKAAKLLQKETDAPVIVYTGKEGLYVEDGSQQLRTPDEDEMASWNQEQLDTCAAAFAAAMASGSDLRNAVMFARDLTLRFVKNKGVMKEFDWQEQKQRLVHILTWKA</sequence>
<dbReference type="EMBL" id="JALBUR010000025">
    <property type="protein sequence ID" value="MDX8420177.1"/>
    <property type="molecule type" value="Genomic_DNA"/>
</dbReference>
<gene>
    <name evidence="4" type="ORF">MOZ60_08735</name>
</gene>
<keyword evidence="1" id="KW-0808">Transferase</keyword>
<dbReference type="RefSeq" id="WP_370596392.1">
    <property type="nucleotide sequence ID" value="NZ_JALBUR010000025.1"/>
</dbReference>
<dbReference type="SUPFAM" id="SSF53613">
    <property type="entry name" value="Ribokinase-like"/>
    <property type="match status" value="1"/>
</dbReference>
<protein>
    <submittedName>
        <fullName evidence="4">PfkB family carbohydrate kinase</fullName>
    </submittedName>
</protein>
<dbReference type="InterPro" id="IPR029056">
    <property type="entry name" value="Ribokinase-like"/>
</dbReference>
<name>A0AB35U303_9FIRM</name>
<organism evidence="4 5">
    <name type="scientific">Grylomicrobium aquisgranensis</name>
    <dbReference type="NCBI Taxonomy" id="2926318"/>
    <lineage>
        <taxon>Bacteria</taxon>
        <taxon>Bacillati</taxon>
        <taxon>Bacillota</taxon>
        <taxon>Erysipelotrichia</taxon>
        <taxon>Erysipelotrichales</taxon>
        <taxon>Erysipelotrichaceae</taxon>
        <taxon>Grylomicrobium</taxon>
    </lineage>
</organism>
<dbReference type="Gene3D" id="3.40.1190.20">
    <property type="match status" value="1"/>
</dbReference>
<keyword evidence="5" id="KW-1185">Reference proteome</keyword>
<feature type="domain" description="Carbohydrate kinase PfkB" evidence="3">
    <location>
        <begin position="1"/>
        <end position="273"/>
    </location>
</feature>
<accession>A0AB35U303</accession>
<evidence type="ECO:0000256" key="1">
    <source>
        <dbReference type="ARBA" id="ARBA00022679"/>
    </source>
</evidence>
<proteinExistence type="predicted"/>
<reference evidence="4 5" key="1">
    <citation type="submission" date="2022-03" db="EMBL/GenBank/DDBJ databases">
        <title>Novel taxa within the pig intestine.</title>
        <authorList>
            <person name="Wylensek D."/>
            <person name="Bishof K."/>
            <person name="Afrizal A."/>
            <person name="Clavel T."/>
        </authorList>
    </citation>
    <scope>NUCLEOTIDE SEQUENCE [LARGE SCALE GENOMIC DNA]</scope>
    <source>
        <strain evidence="4 5">CLA-KB-P133</strain>
    </source>
</reference>
<evidence type="ECO:0000256" key="2">
    <source>
        <dbReference type="ARBA" id="ARBA00022777"/>
    </source>
</evidence>
<evidence type="ECO:0000313" key="5">
    <source>
        <dbReference type="Proteomes" id="UP001286174"/>
    </source>
</evidence>
<dbReference type="GO" id="GO:0005829">
    <property type="term" value="C:cytosol"/>
    <property type="evidence" value="ECO:0007669"/>
    <property type="project" value="TreeGrafter"/>
</dbReference>
<dbReference type="AlphaFoldDB" id="A0AB35U303"/>
<dbReference type="GO" id="GO:0016301">
    <property type="term" value="F:kinase activity"/>
    <property type="evidence" value="ECO:0007669"/>
    <property type="project" value="UniProtKB-KW"/>
</dbReference>
<evidence type="ECO:0000313" key="4">
    <source>
        <dbReference type="EMBL" id="MDX8420177.1"/>
    </source>
</evidence>
<dbReference type="Proteomes" id="UP001286174">
    <property type="component" value="Unassembled WGS sequence"/>
</dbReference>
<evidence type="ECO:0000259" key="3">
    <source>
        <dbReference type="Pfam" id="PF00294"/>
    </source>
</evidence>
<keyword evidence="2 4" id="KW-0418">Kinase</keyword>
<comment type="caution">
    <text evidence="4">The sequence shown here is derived from an EMBL/GenBank/DDBJ whole genome shotgun (WGS) entry which is preliminary data.</text>
</comment>